<accession>A0A0F9IE16</accession>
<reference evidence="1" key="1">
    <citation type="journal article" date="2015" name="Nature">
        <title>Complex archaea that bridge the gap between prokaryotes and eukaryotes.</title>
        <authorList>
            <person name="Spang A."/>
            <person name="Saw J.H."/>
            <person name="Jorgensen S.L."/>
            <person name="Zaremba-Niedzwiedzka K."/>
            <person name="Martijn J."/>
            <person name="Lind A.E."/>
            <person name="van Eijk R."/>
            <person name="Schleper C."/>
            <person name="Guy L."/>
            <person name="Ettema T.J."/>
        </authorList>
    </citation>
    <scope>NUCLEOTIDE SEQUENCE</scope>
</reference>
<sequence length="29" mass="3344">MHVNNIVTAIVLLSPIIKWWLKTIIASLR</sequence>
<gene>
    <name evidence="1" type="ORF">LCGC14_1592420</name>
</gene>
<evidence type="ECO:0000313" key="1">
    <source>
        <dbReference type="EMBL" id="KKM25697.1"/>
    </source>
</evidence>
<name>A0A0F9IE16_9ZZZZ</name>
<dbReference type="AlphaFoldDB" id="A0A0F9IE16"/>
<comment type="caution">
    <text evidence="1">The sequence shown here is derived from an EMBL/GenBank/DDBJ whole genome shotgun (WGS) entry which is preliminary data.</text>
</comment>
<protein>
    <submittedName>
        <fullName evidence="1">Uncharacterized protein</fullName>
    </submittedName>
</protein>
<proteinExistence type="predicted"/>
<organism evidence="1">
    <name type="scientific">marine sediment metagenome</name>
    <dbReference type="NCBI Taxonomy" id="412755"/>
    <lineage>
        <taxon>unclassified sequences</taxon>
        <taxon>metagenomes</taxon>
        <taxon>ecological metagenomes</taxon>
    </lineage>
</organism>
<dbReference type="EMBL" id="LAZR01012662">
    <property type="protein sequence ID" value="KKM25697.1"/>
    <property type="molecule type" value="Genomic_DNA"/>
</dbReference>